<dbReference type="GO" id="GO:0016973">
    <property type="term" value="P:poly(A)+ mRNA export from nucleus"/>
    <property type="evidence" value="ECO:0007669"/>
    <property type="project" value="TreeGrafter"/>
</dbReference>
<dbReference type="GO" id="GO:0000972">
    <property type="term" value="P:transcription-dependent tethering of RNA polymerase II gene DNA at nuclear periphery"/>
    <property type="evidence" value="ECO:0007669"/>
    <property type="project" value="TreeGrafter"/>
</dbReference>
<dbReference type="OrthoDB" id="103454at2759"/>
<keyword evidence="7" id="KW-0539">Nucleus</keyword>
<comment type="similarity">
    <text evidence="2">Belongs to the nucleoporin Nup133 family.</text>
</comment>
<keyword evidence="3" id="KW-0813">Transport</keyword>
<keyword evidence="11" id="KW-1185">Reference proteome</keyword>
<evidence type="ECO:0000256" key="3">
    <source>
        <dbReference type="ARBA" id="ARBA00022448"/>
    </source>
</evidence>
<dbReference type="GO" id="GO:0006606">
    <property type="term" value="P:protein import into nucleus"/>
    <property type="evidence" value="ECO:0007669"/>
    <property type="project" value="TreeGrafter"/>
</dbReference>
<organism evidence="10 11">
    <name type="scientific">Obba rivulosa</name>
    <dbReference type="NCBI Taxonomy" id="1052685"/>
    <lineage>
        <taxon>Eukaryota</taxon>
        <taxon>Fungi</taxon>
        <taxon>Dikarya</taxon>
        <taxon>Basidiomycota</taxon>
        <taxon>Agaricomycotina</taxon>
        <taxon>Agaricomycetes</taxon>
        <taxon>Polyporales</taxon>
        <taxon>Gelatoporiaceae</taxon>
        <taxon>Obba</taxon>
    </lineage>
</organism>
<evidence type="ECO:0000256" key="4">
    <source>
        <dbReference type="ARBA" id="ARBA00022816"/>
    </source>
</evidence>
<name>A0A8E2J5D0_9APHY</name>
<feature type="domain" description="Nucleoporin Nup133/Nup155-like C-terminal" evidence="8">
    <location>
        <begin position="541"/>
        <end position="1093"/>
    </location>
</feature>
<evidence type="ECO:0000256" key="2">
    <source>
        <dbReference type="ARBA" id="ARBA00005569"/>
    </source>
</evidence>
<evidence type="ECO:0000256" key="7">
    <source>
        <dbReference type="ARBA" id="ARBA00023242"/>
    </source>
</evidence>
<dbReference type="InterPro" id="IPR037624">
    <property type="entry name" value="Nup133-like"/>
</dbReference>
<evidence type="ECO:0000313" key="11">
    <source>
        <dbReference type="Proteomes" id="UP000250043"/>
    </source>
</evidence>
<dbReference type="Gene3D" id="1.20.58.1380">
    <property type="match status" value="1"/>
</dbReference>
<dbReference type="SUPFAM" id="SSF117289">
    <property type="entry name" value="Nucleoporin domain"/>
    <property type="match status" value="1"/>
</dbReference>
<gene>
    <name evidence="10" type="ORF">OBBRIDRAFT_788678</name>
</gene>
<dbReference type="PANTHER" id="PTHR13405">
    <property type="entry name" value="NUCLEAR PORE COMPLEX PROTEIN NUP133"/>
    <property type="match status" value="1"/>
</dbReference>
<feature type="domain" description="Nucleoporin Nup133/Nup155-like N-terminal" evidence="9">
    <location>
        <begin position="28"/>
        <end position="310"/>
    </location>
</feature>
<keyword evidence="5" id="KW-0653">Protein transport</keyword>
<evidence type="ECO:0000313" key="10">
    <source>
        <dbReference type="EMBL" id="OCH94941.1"/>
    </source>
</evidence>
<dbReference type="InterPro" id="IPR007187">
    <property type="entry name" value="Nucleoporin_Nup133/Nup155_C"/>
</dbReference>
<dbReference type="AlphaFoldDB" id="A0A8E2J5D0"/>
<evidence type="ECO:0000256" key="6">
    <source>
        <dbReference type="ARBA" id="ARBA00023010"/>
    </source>
</evidence>
<evidence type="ECO:0008006" key="12">
    <source>
        <dbReference type="Google" id="ProtNLM"/>
    </source>
</evidence>
<dbReference type="EMBL" id="KV722339">
    <property type="protein sequence ID" value="OCH94941.1"/>
    <property type="molecule type" value="Genomic_DNA"/>
</dbReference>
<keyword evidence="6" id="KW-0811">Translocation</keyword>
<dbReference type="PANTHER" id="PTHR13405:SF11">
    <property type="entry name" value="NUCLEAR PORE COMPLEX PROTEIN NUP133"/>
    <property type="match status" value="1"/>
</dbReference>
<dbReference type="GO" id="GO:0031080">
    <property type="term" value="C:nuclear pore outer ring"/>
    <property type="evidence" value="ECO:0007669"/>
    <property type="project" value="TreeGrafter"/>
</dbReference>
<dbReference type="Proteomes" id="UP000250043">
    <property type="component" value="Unassembled WGS sequence"/>
</dbReference>
<proteinExistence type="inferred from homology"/>
<protein>
    <recommendedName>
        <fullName evidence="12">Nucleoporin Nup133/Nup155-like C-terminal domain-containing protein</fullName>
    </recommendedName>
</protein>
<evidence type="ECO:0000256" key="5">
    <source>
        <dbReference type="ARBA" id="ARBA00022927"/>
    </source>
</evidence>
<evidence type="ECO:0000256" key="1">
    <source>
        <dbReference type="ARBA" id="ARBA00004259"/>
    </source>
</evidence>
<dbReference type="Gene3D" id="2.130.10.10">
    <property type="entry name" value="YVTN repeat-like/Quinoprotein amine dehydrogenase"/>
    <property type="match status" value="1"/>
</dbReference>
<dbReference type="Pfam" id="PF03177">
    <property type="entry name" value="Nucleoporin_C"/>
    <property type="match status" value="1"/>
</dbReference>
<comment type="subcellular location">
    <subcellularLocation>
        <location evidence="1">Nucleus envelope</location>
    </subcellularLocation>
</comment>
<accession>A0A8E2J5D0</accession>
<keyword evidence="4" id="KW-0509">mRNA transport</keyword>
<dbReference type="InterPro" id="IPR014908">
    <property type="entry name" value="Nucleoporin_Nup133/Nup155_N"/>
</dbReference>
<dbReference type="Pfam" id="PF08801">
    <property type="entry name" value="Nucleoporin_N"/>
    <property type="match status" value="1"/>
</dbReference>
<dbReference type="InterPro" id="IPR015943">
    <property type="entry name" value="WD40/YVTN_repeat-like_dom_sf"/>
</dbReference>
<reference evidence="10 11" key="1">
    <citation type="submission" date="2016-07" db="EMBL/GenBank/DDBJ databases">
        <title>Draft genome of the white-rot fungus Obba rivulosa 3A-2.</title>
        <authorList>
            <consortium name="DOE Joint Genome Institute"/>
            <person name="Miettinen O."/>
            <person name="Riley R."/>
            <person name="Acob R."/>
            <person name="Barry K."/>
            <person name="Cullen D."/>
            <person name="De Vries R."/>
            <person name="Hainaut M."/>
            <person name="Hatakka A."/>
            <person name="Henrissat B."/>
            <person name="Hilden K."/>
            <person name="Kuo R."/>
            <person name="Labutti K."/>
            <person name="Lipzen A."/>
            <person name="Makela M.R."/>
            <person name="Sandor L."/>
            <person name="Spatafora J.W."/>
            <person name="Grigoriev I.V."/>
            <person name="Hibbett D.S."/>
        </authorList>
    </citation>
    <scope>NUCLEOTIDE SEQUENCE [LARGE SCALE GENOMIC DNA]</scope>
    <source>
        <strain evidence="10 11">3A-2</strain>
    </source>
</reference>
<evidence type="ECO:0000259" key="9">
    <source>
        <dbReference type="Pfam" id="PF08801"/>
    </source>
</evidence>
<sequence>MDVDVDAELYDRTSRTDVVFARSKELVVTYYAHLPVEVRQALRTADFNRDAYSGDVDPLTGFALVASAETCFVWNYSQALTGTPTCYIFVCPQDVEPTSMATPLHALVPYGPSREPGLILISPAGNVRFWDNIAMGLAGGDNGLGLSLDLNGSEKVTTLTRSDPLTYIVSTSEGRLARLVVTSTGGKYHLAAHVFSRPTSPLSLSRLFPSFWTLPSLQPQAGNVNAVALGETYADASGRDLWALVDNRIQRWNLSVEGWEELLLEEDISAITRTAIRRNFSSAPEDDMDLDLELLDLKVESSTTLLVLLSYAGQEEDPSIIMDDSPPRRIYCIIRINRIVDSFHISNLTTVPYQSTSSSRAPMHPRLQLLQQGKLIVVQFGDAITLGAPANKYTDRLELKSTQDRTLGVGVVQNESEFLVLTAATMMKAYVNMDEVEKFDPDVGRANLIKSIMVQAILYGPNPENPLQFSFPPDIDEDALMAGAEQLGEAVLESDPEIIRPSHDLNVQLTTRKERLSFLIKFINDNAVLTKLSQRTRQRLTSDAERLYAAHQLWLRHNEWIASSHRHNVLYDAVYAYMDSIKEAHHEDCLRAFFRLKVEHLGNLVPHVVDVVRSSSREHTVDLAEDVTQANRIAITILQSAVSYRIYNLGVYGVELPMIDPWSSQPHIIDNLIYLFDVTEGLVQSLSEDVETSTALEGVKPQLPQLASTLIASMQERLDWLDSPLVDQSTNAQREKAELSERFDQIRPRVLESLRRNNFAEEAFRLAEEYRDFRSLASLCNRETVYPPYANPYAARIQSYIERFKEAFTAELYQWYIEHGELRTMFAQEHDAYLGDFFSQHPHPGISWIHDLGHKRYGQASKALLSEAEGASELASKHLMLSIGKLSHLAQLEESSATIDQATLDAFHDGLDFVSVHETLIENLKTALSSARTRQSLEKQVEKIATGKAKKLAEYPGLQNVFRLLVRRLLLGKALSIEDVAELLSLKDNDPEIEDYATALHLLAKVTRLPNTRRLSAFRSVWRRIYLHDDWNAIRQTSGITDAELNERLRSTALYAALQATLTRQDQPEGYILKPAAATIIPDRSEIALRWPGLSPDEVDMVERDCARESTVLSNLGLDDVFESMQQLVAEDQEQWMEDA</sequence>
<evidence type="ECO:0000259" key="8">
    <source>
        <dbReference type="Pfam" id="PF03177"/>
    </source>
</evidence>
<dbReference type="GO" id="GO:0017056">
    <property type="term" value="F:structural constituent of nuclear pore"/>
    <property type="evidence" value="ECO:0007669"/>
    <property type="project" value="InterPro"/>
</dbReference>